<dbReference type="STRING" id="1348612.A0A397IYE7"/>
<feature type="region of interest" description="Disordered" evidence="4">
    <location>
        <begin position="1"/>
        <end position="28"/>
    </location>
</feature>
<feature type="compositionally biased region" description="Polar residues" evidence="4">
    <location>
        <begin position="442"/>
        <end position="474"/>
    </location>
</feature>
<feature type="compositionally biased region" description="Basic and acidic residues" evidence="4">
    <location>
        <begin position="322"/>
        <end position="331"/>
    </location>
</feature>
<dbReference type="InterPro" id="IPR018731">
    <property type="entry name" value="Atg13_N"/>
</dbReference>
<dbReference type="InterPro" id="IPR036570">
    <property type="entry name" value="HORMA_dom_sf"/>
</dbReference>
<feature type="compositionally biased region" description="Basic and acidic residues" evidence="4">
    <location>
        <begin position="543"/>
        <end position="558"/>
    </location>
</feature>
<dbReference type="InterPro" id="IPR040182">
    <property type="entry name" value="ATG13"/>
</dbReference>
<organism evidence="6 7">
    <name type="scientific">Diversispora epigaea</name>
    <dbReference type="NCBI Taxonomy" id="1348612"/>
    <lineage>
        <taxon>Eukaryota</taxon>
        <taxon>Fungi</taxon>
        <taxon>Fungi incertae sedis</taxon>
        <taxon>Mucoromycota</taxon>
        <taxon>Glomeromycotina</taxon>
        <taxon>Glomeromycetes</taxon>
        <taxon>Diversisporales</taxon>
        <taxon>Diversisporaceae</taxon>
        <taxon>Diversispora</taxon>
    </lineage>
</organism>
<dbReference type="GO" id="GO:0005829">
    <property type="term" value="C:cytosol"/>
    <property type="evidence" value="ECO:0007669"/>
    <property type="project" value="TreeGrafter"/>
</dbReference>
<feature type="compositionally biased region" description="Polar residues" evidence="4">
    <location>
        <begin position="389"/>
        <end position="432"/>
    </location>
</feature>
<dbReference type="Gene3D" id="3.30.900.10">
    <property type="entry name" value="HORMA domain"/>
    <property type="match status" value="1"/>
</dbReference>
<dbReference type="AlphaFoldDB" id="A0A397IYE7"/>
<dbReference type="Pfam" id="PF10033">
    <property type="entry name" value="ATG13"/>
    <property type="match status" value="1"/>
</dbReference>
<feature type="compositionally biased region" description="Polar residues" evidence="4">
    <location>
        <begin position="625"/>
        <end position="635"/>
    </location>
</feature>
<accession>A0A397IYE7</accession>
<dbReference type="GO" id="GO:0000407">
    <property type="term" value="C:phagophore assembly site"/>
    <property type="evidence" value="ECO:0007669"/>
    <property type="project" value="TreeGrafter"/>
</dbReference>
<dbReference type="GO" id="GO:0034497">
    <property type="term" value="P:protein localization to phagophore assembly site"/>
    <property type="evidence" value="ECO:0007669"/>
    <property type="project" value="TreeGrafter"/>
</dbReference>
<evidence type="ECO:0000259" key="5">
    <source>
        <dbReference type="Pfam" id="PF10033"/>
    </source>
</evidence>
<dbReference type="EMBL" id="PQFF01000116">
    <property type="protein sequence ID" value="RHZ81065.1"/>
    <property type="molecule type" value="Genomic_DNA"/>
</dbReference>
<evidence type="ECO:0000313" key="7">
    <source>
        <dbReference type="Proteomes" id="UP000266861"/>
    </source>
</evidence>
<gene>
    <name evidence="6" type="ORF">Glove_124g25</name>
</gene>
<feature type="compositionally biased region" description="Low complexity" evidence="4">
    <location>
        <begin position="518"/>
        <end position="540"/>
    </location>
</feature>
<feature type="compositionally biased region" description="Polar residues" evidence="4">
    <location>
        <begin position="345"/>
        <end position="357"/>
    </location>
</feature>
<dbReference type="GO" id="GO:0000423">
    <property type="term" value="P:mitophagy"/>
    <property type="evidence" value="ECO:0007669"/>
    <property type="project" value="TreeGrafter"/>
</dbReference>
<sequence length="826" mass="92575">MYDMHRTPSSSSSQLSASPPSSLPNLPRQSKADQIVQNFYTKVTQIITQARLVEYDIQNNGKTSQNTNLTIRQTAYHSKKPNKWFNLELWDSDVYKDDLKYWRQMAQPYMGTSPLPMNIEFYLDTSELSKNQVLVLTDEILRRRRIDLNNLDGSSSSSNGNNKITKNIMLESWQLTLSHPLPDPLPDLPVVYKKSIAFFRSLHSFVRLLPAYRLHKRIRKMKLNSLKIGYRFVLPSNNNTRRDVGIDIPIIEGESRSTASEFKFSSIDTPLGVLSLKVLYRTNCEFHVDEPETLLSSKFIFDMDENYFTPTMARYYQQEQQQKQEKDERRNSVPTRMDTPPTGFNYLSSSPQFTNSHLIGGTLPTRSLSSPRSNPDLNNDLTFPKIYTPSRSTTYGPGQSNLSAPSLSFKSPDSRRLSNASLEPAISRSSTSRNEREPLFPTLSSMSATRPNVTMVQPFKSPSLSPTPINHETNPPSPTFYDRPLHRSPSQLSLQQRNLYQSPSTRPLSINSGAQTLSSSVRSTSSVGSPSGFPKFSSSFNHQKYERSGGSTTRERDGSFSGRRYSRSSLTNKSDGSTSDRGSYNSSSFFASLDPDDDVAEFVQMINTREPLKMFSRSPTGLDDANNSGQNPSGRTQIQLSRFQKLKETHNNLPESMTSMNLQNNLEPPGGLGLGTSSGSVSSSSTMSSISKSLTHHHPNVPSRLSENVTTERPPESMTRSETMPLPVRIPQTSIGKGNMGGYSAYHLNSPSTLETQNNDDLLYQESNSNSIKHERPAVVDLNIDKTLNGENQHIKKYENYLAGSPASGNSSRADEELIFVIEEKN</sequence>
<dbReference type="Gene3D" id="6.10.140.1900">
    <property type="match status" value="1"/>
</dbReference>
<feature type="compositionally biased region" description="Polar residues" evidence="4">
    <location>
        <begin position="364"/>
        <end position="381"/>
    </location>
</feature>
<feature type="compositionally biased region" description="Polar residues" evidence="4">
    <location>
        <begin position="488"/>
        <end position="517"/>
    </location>
</feature>
<feature type="region of interest" description="Disordered" evidence="4">
    <location>
        <begin position="656"/>
        <end position="754"/>
    </location>
</feature>
<protein>
    <recommendedName>
        <fullName evidence="3">Autophagy-related protein 13</fullName>
    </recommendedName>
</protein>
<feature type="domain" description="Autophagy-related protein 13 N-terminal" evidence="5">
    <location>
        <begin position="36"/>
        <end position="286"/>
    </location>
</feature>
<dbReference type="PANTHER" id="PTHR13430:SF4">
    <property type="entry name" value="AUTOPHAGY-RELATED PROTEIN 13"/>
    <property type="match status" value="1"/>
</dbReference>
<proteinExistence type="inferred from homology"/>
<feature type="compositionally biased region" description="Low complexity" evidence="4">
    <location>
        <begin position="559"/>
        <end position="569"/>
    </location>
</feature>
<feature type="compositionally biased region" description="Low complexity" evidence="4">
    <location>
        <begin position="8"/>
        <end position="28"/>
    </location>
</feature>
<feature type="region of interest" description="Disordered" evidence="4">
    <location>
        <begin position="317"/>
        <end position="584"/>
    </location>
</feature>
<evidence type="ECO:0000256" key="4">
    <source>
        <dbReference type="SAM" id="MobiDB-lite"/>
    </source>
</evidence>
<keyword evidence="2 3" id="KW-0072">Autophagy</keyword>
<evidence type="ECO:0000313" key="6">
    <source>
        <dbReference type="EMBL" id="RHZ81065.1"/>
    </source>
</evidence>
<dbReference type="GO" id="GO:1990316">
    <property type="term" value="C:Atg1/ULK1 kinase complex"/>
    <property type="evidence" value="ECO:0007669"/>
    <property type="project" value="InterPro"/>
</dbReference>
<evidence type="ECO:0000256" key="2">
    <source>
        <dbReference type="ARBA" id="ARBA00023006"/>
    </source>
</evidence>
<feature type="compositionally biased region" description="Polar residues" evidence="4">
    <location>
        <begin position="570"/>
        <end position="584"/>
    </location>
</feature>
<comment type="similarity">
    <text evidence="1 3">Belongs to the ATG13 family. Fungi subfamily.</text>
</comment>
<evidence type="ECO:0000256" key="1">
    <source>
        <dbReference type="ARBA" id="ARBA00005246"/>
    </source>
</evidence>
<comment type="caution">
    <text evidence="6">The sequence shown here is derived from an EMBL/GenBank/DDBJ whole genome shotgun (WGS) entry which is preliminary data.</text>
</comment>
<feature type="compositionally biased region" description="Polar residues" evidence="4">
    <location>
        <begin position="656"/>
        <end position="666"/>
    </location>
</feature>
<feature type="region of interest" description="Disordered" evidence="4">
    <location>
        <begin position="611"/>
        <end position="635"/>
    </location>
</feature>
<dbReference type="PANTHER" id="PTHR13430">
    <property type="match status" value="1"/>
</dbReference>
<dbReference type="Proteomes" id="UP000266861">
    <property type="component" value="Unassembled WGS sequence"/>
</dbReference>
<feature type="compositionally biased region" description="Low complexity" evidence="4">
    <location>
        <begin position="677"/>
        <end position="693"/>
    </location>
</feature>
<dbReference type="GO" id="GO:0034727">
    <property type="term" value="P:piecemeal microautophagy of the nucleus"/>
    <property type="evidence" value="ECO:0007669"/>
    <property type="project" value="TreeGrafter"/>
</dbReference>
<reference evidence="6 7" key="1">
    <citation type="submission" date="2018-08" db="EMBL/GenBank/DDBJ databases">
        <title>Genome and evolution of the arbuscular mycorrhizal fungus Diversispora epigaea (formerly Glomus versiforme) and its bacterial endosymbionts.</title>
        <authorList>
            <person name="Sun X."/>
            <person name="Fei Z."/>
            <person name="Harrison M."/>
        </authorList>
    </citation>
    <scope>NUCLEOTIDE SEQUENCE [LARGE SCALE GENOMIC DNA]</scope>
    <source>
        <strain evidence="6 7">IT104</strain>
    </source>
</reference>
<keyword evidence="7" id="KW-1185">Reference proteome</keyword>
<dbReference type="OrthoDB" id="70161at2759"/>
<evidence type="ECO:0000256" key="3">
    <source>
        <dbReference type="RuleBase" id="RU361214"/>
    </source>
</evidence>
<name>A0A397IYE7_9GLOM</name>